<proteinExistence type="predicted"/>
<organism evidence="1">
    <name type="scientific">marine sediment metagenome</name>
    <dbReference type="NCBI Taxonomy" id="412755"/>
    <lineage>
        <taxon>unclassified sequences</taxon>
        <taxon>metagenomes</taxon>
        <taxon>ecological metagenomes</taxon>
    </lineage>
</organism>
<accession>X1BY89</accession>
<dbReference type="EMBL" id="BART01014205">
    <property type="protein sequence ID" value="GAG86087.1"/>
    <property type="molecule type" value="Genomic_DNA"/>
</dbReference>
<evidence type="ECO:0000313" key="1">
    <source>
        <dbReference type="EMBL" id="GAG86087.1"/>
    </source>
</evidence>
<protein>
    <submittedName>
        <fullName evidence="1">Uncharacterized protein</fullName>
    </submittedName>
</protein>
<comment type="caution">
    <text evidence="1">The sequence shown here is derived from an EMBL/GenBank/DDBJ whole genome shotgun (WGS) entry which is preliminary data.</text>
</comment>
<reference evidence="1" key="1">
    <citation type="journal article" date="2014" name="Front. Microbiol.">
        <title>High frequency of phylogenetically diverse reductive dehalogenase-homologous genes in deep subseafloor sedimentary metagenomes.</title>
        <authorList>
            <person name="Kawai M."/>
            <person name="Futagami T."/>
            <person name="Toyoda A."/>
            <person name="Takaki Y."/>
            <person name="Nishi S."/>
            <person name="Hori S."/>
            <person name="Arai W."/>
            <person name="Tsubouchi T."/>
            <person name="Morono Y."/>
            <person name="Uchiyama I."/>
            <person name="Ito T."/>
            <person name="Fujiyama A."/>
            <person name="Inagaki F."/>
            <person name="Takami H."/>
        </authorList>
    </citation>
    <scope>NUCLEOTIDE SEQUENCE</scope>
    <source>
        <strain evidence="1">Expedition CK06-06</strain>
    </source>
</reference>
<name>X1BY89_9ZZZZ</name>
<dbReference type="AlphaFoldDB" id="X1BY89"/>
<sequence length="111" mass="11254">MGNNAISAIGKLGFGVPQSVTLSGDVGAYTKSNIKLKAEADVTDDCTQLTGGSDGDIVIVRADAGDTITLKNGANMIIGGDIALVGDNGDMVMLLNVGSDIHRKLSAFGDN</sequence>
<gene>
    <name evidence="1" type="ORF">S01H4_28519</name>
</gene>